<keyword evidence="2" id="KW-1185">Reference proteome</keyword>
<comment type="caution">
    <text evidence="1">The sequence shown here is derived from an EMBL/GenBank/DDBJ whole genome shotgun (WGS) entry which is preliminary data.</text>
</comment>
<proteinExistence type="predicted"/>
<protein>
    <submittedName>
        <fullName evidence="1">Uncharacterized protein</fullName>
    </submittedName>
</protein>
<reference evidence="1 2" key="1">
    <citation type="journal article" date="2023" name="ACS Omega">
        <title>Identification of the Neoaspergillic Acid Biosynthesis Gene Cluster by Establishing an In Vitro CRISPR-Ribonucleoprotein Genetic System in Aspergillus melleus.</title>
        <authorList>
            <person name="Yuan B."/>
            <person name="Grau M.F."/>
            <person name="Murata R.M."/>
            <person name="Torok T."/>
            <person name="Venkateswaran K."/>
            <person name="Stajich J.E."/>
            <person name="Wang C.C.C."/>
        </authorList>
    </citation>
    <scope>NUCLEOTIDE SEQUENCE [LARGE SCALE GENOMIC DNA]</scope>
    <source>
        <strain evidence="1 2">IMV 1140</strain>
    </source>
</reference>
<evidence type="ECO:0000313" key="1">
    <source>
        <dbReference type="EMBL" id="KAK1142539.1"/>
    </source>
</evidence>
<dbReference type="Proteomes" id="UP001177260">
    <property type="component" value="Unassembled WGS sequence"/>
</dbReference>
<organism evidence="1 2">
    <name type="scientific">Aspergillus melleus</name>
    <dbReference type="NCBI Taxonomy" id="138277"/>
    <lineage>
        <taxon>Eukaryota</taxon>
        <taxon>Fungi</taxon>
        <taxon>Dikarya</taxon>
        <taxon>Ascomycota</taxon>
        <taxon>Pezizomycotina</taxon>
        <taxon>Eurotiomycetes</taxon>
        <taxon>Eurotiomycetidae</taxon>
        <taxon>Eurotiales</taxon>
        <taxon>Aspergillaceae</taxon>
        <taxon>Aspergillus</taxon>
        <taxon>Aspergillus subgen. Circumdati</taxon>
    </lineage>
</organism>
<gene>
    <name evidence="1" type="ORF">N8T08_007514</name>
</gene>
<evidence type="ECO:0000313" key="2">
    <source>
        <dbReference type="Proteomes" id="UP001177260"/>
    </source>
</evidence>
<sequence>MQLKFPKQLPPGKAHPGILHQYTSNLVAFEYTHVDAPKPHTLIFIGGLSDGLNTVDYLSDIVTALRHTSWSVFNIVLSSSYTGWGMGRVGKDIDEIAKCVAYVRQYKREVYGSSLQGTGGEKVVIMGHSTGSQDVMSYLCETNPRPRHAVLDRGAEYEAVTRGAVDGAIMQAPVSDREAILSVVESGTERDSPESMRVLLRDAVGEAERRTYDYYHPHCSGDGRDSTSTPTDGEVLATDTLVPLQVTARIGYGASTAVTSRRFLSLASPRSPEHPAEDDLFSSDLSDEQLRRTFGVLGTRGLLVPEGRLLVLYSGRDQSVPAYVDKKALMGRWKAAAGESWDTGSLVIPGASHALSDKDQEEPRRVLVERVMGYLDILEMST</sequence>
<accession>A0ACC3AXR5</accession>
<dbReference type="EMBL" id="JAOPJF010000049">
    <property type="protein sequence ID" value="KAK1142539.1"/>
    <property type="molecule type" value="Genomic_DNA"/>
</dbReference>
<name>A0ACC3AXR5_9EURO</name>